<accession>A0A7C1BBQ2</accession>
<gene>
    <name evidence="1" type="ORF">ENG67_03365</name>
</gene>
<sequence length="491" mass="54334">MPGLAELFVIALVGLNPSVSQTVFERFFSPNYGFYYEDVCDGPLYSQFLRGSRVGKLDLGPVDVSVFFNTPFRVIKGDFSRIYLEPAGFEGEEPFTLLFSERGHLERVHVGGAFGRRIGGHFSFLLTADYADPGQTQGESSSQFSLSSDLKYGRLEMPLFLMKHKMEDTDELLLLDFKPSYGPISLRFGALRERYLDLTSVDVEGGLRISGKTSVTGRFHLDSRAGESDSRGFLGFNCQNDIVALEVGSYLSSWGLMPSFGIGLENPFLSLSASRDVRFNFPAYSDTSVEPGSDMDARLELRLPLTARLGVHYGDYSRAKVFCSVHQGAEGGMESSYEWCREARFLRASLQVDSVKLTEAIGLWGAVSHTLFADLSCGSSTDLCAERILRKWDVSLGLNIKKVTSDTNTSISFSPAFLYYGQSLDGSSASPGLKLEVKAVLFQAVLIEFAFRRVWNEEGPALASFYRPGLLALSTHGDRFYSLKIAALLWD</sequence>
<comment type="caution">
    <text evidence="1">The sequence shown here is derived from an EMBL/GenBank/DDBJ whole genome shotgun (WGS) entry which is preliminary data.</text>
</comment>
<reference evidence="1" key="1">
    <citation type="journal article" date="2020" name="mSystems">
        <title>Genome- and Community-Level Interaction Insights into Carbon Utilization and Element Cycling Functions of Hydrothermarchaeota in Hydrothermal Sediment.</title>
        <authorList>
            <person name="Zhou Z."/>
            <person name="Liu Y."/>
            <person name="Xu W."/>
            <person name="Pan J."/>
            <person name="Luo Z.H."/>
            <person name="Li M."/>
        </authorList>
    </citation>
    <scope>NUCLEOTIDE SEQUENCE [LARGE SCALE GENOMIC DNA]</scope>
    <source>
        <strain evidence="1">HyVt-237</strain>
    </source>
</reference>
<evidence type="ECO:0000313" key="1">
    <source>
        <dbReference type="EMBL" id="HDM90230.1"/>
    </source>
</evidence>
<name>A0A7C1BBQ2_UNCW3</name>
<organism evidence="1">
    <name type="scientific">candidate division WOR-3 bacterium</name>
    <dbReference type="NCBI Taxonomy" id="2052148"/>
    <lineage>
        <taxon>Bacteria</taxon>
        <taxon>Bacteria division WOR-3</taxon>
    </lineage>
</organism>
<dbReference type="AlphaFoldDB" id="A0A7C1BBQ2"/>
<dbReference type="Proteomes" id="UP000885931">
    <property type="component" value="Unassembled WGS sequence"/>
</dbReference>
<protein>
    <submittedName>
        <fullName evidence="1">Uncharacterized protein</fullName>
    </submittedName>
</protein>
<dbReference type="EMBL" id="DRBW01000136">
    <property type="protein sequence ID" value="HDM90230.1"/>
    <property type="molecule type" value="Genomic_DNA"/>
</dbReference>
<proteinExistence type="predicted"/>